<evidence type="ECO:0000259" key="3">
    <source>
        <dbReference type="SMART" id="SM00656"/>
    </source>
</evidence>
<keyword evidence="1 2" id="KW-0456">Lyase</keyword>
<accession>A0ABP9QA56</accession>
<keyword evidence="2" id="KW-0964">Secreted</keyword>
<comment type="caution">
    <text evidence="4">The sequence shown here is derived from an EMBL/GenBank/DDBJ whole genome shotgun (WGS) entry which is preliminary data.</text>
</comment>
<keyword evidence="2" id="KW-0119">Carbohydrate metabolism</keyword>
<gene>
    <name evidence="4" type="ORF">GCM10025770_04250</name>
</gene>
<protein>
    <submittedName>
        <fullName evidence="4">Pectate lyase</fullName>
    </submittedName>
</protein>
<dbReference type="InterPro" id="IPR002022">
    <property type="entry name" value="Pec_lyase"/>
</dbReference>
<comment type="similarity">
    <text evidence="2">Belongs to the polysaccharide lyase 1 family.</text>
</comment>
<dbReference type="InterPro" id="IPR012334">
    <property type="entry name" value="Pectin_lyas_fold"/>
</dbReference>
<dbReference type="EMBL" id="BAABLD010000002">
    <property type="protein sequence ID" value="GAA5158907.1"/>
    <property type="molecule type" value="Genomic_DNA"/>
</dbReference>
<dbReference type="GO" id="GO:0016829">
    <property type="term" value="F:lyase activity"/>
    <property type="evidence" value="ECO:0007669"/>
    <property type="project" value="UniProtKB-KW"/>
</dbReference>
<dbReference type="Pfam" id="PF00544">
    <property type="entry name" value="Pectate_lyase_4"/>
    <property type="match status" value="1"/>
</dbReference>
<dbReference type="PANTHER" id="PTHR31683">
    <property type="entry name" value="PECTATE LYASE 18-RELATED"/>
    <property type="match status" value="1"/>
</dbReference>
<organism evidence="4 5">
    <name type="scientific">Viridibacterium curvum</name>
    <dbReference type="NCBI Taxonomy" id="1101404"/>
    <lineage>
        <taxon>Bacteria</taxon>
        <taxon>Pseudomonadati</taxon>
        <taxon>Pseudomonadota</taxon>
        <taxon>Betaproteobacteria</taxon>
        <taxon>Rhodocyclales</taxon>
        <taxon>Rhodocyclaceae</taxon>
        <taxon>Viridibacterium</taxon>
    </lineage>
</organism>
<proteinExistence type="inferred from homology"/>
<reference evidence="5" key="1">
    <citation type="journal article" date="2019" name="Int. J. Syst. Evol. Microbiol.">
        <title>The Global Catalogue of Microorganisms (GCM) 10K type strain sequencing project: providing services to taxonomists for standard genome sequencing and annotation.</title>
        <authorList>
            <consortium name="The Broad Institute Genomics Platform"/>
            <consortium name="The Broad Institute Genome Sequencing Center for Infectious Disease"/>
            <person name="Wu L."/>
            <person name="Ma J."/>
        </authorList>
    </citation>
    <scope>NUCLEOTIDE SEQUENCE [LARGE SCALE GENOMIC DNA]</scope>
    <source>
        <strain evidence="5">JCM 18715</strain>
    </source>
</reference>
<dbReference type="InterPro" id="IPR045032">
    <property type="entry name" value="PEL"/>
</dbReference>
<evidence type="ECO:0000313" key="5">
    <source>
        <dbReference type="Proteomes" id="UP001500547"/>
    </source>
</evidence>
<sequence>MGWATRASGGFPTGGAGGNSCTATSMAELTSCISTASSGANKAIPWIVYVKGFINGATNADGTGYTQQRISRPNTSLIGIVENGVVPTLNAVWINISSQDNIIVRNVRFVAGTDPAWAYESLGSCTYVDKDYCASNAEPDSLTLQGVTRAWIDHNEFTDGANFNGVNPNKAWYKMYDGLLDIKKGSDYITVSYNKFSNHDKTMLIGSSDVADGEYRLTFYRNWFQYTGQRTPRVRNANAHILNNLYEGVKRTTEDRPYHMTYAIGLGFNGKAYSERNAFDISGAVATDILSANFDAWSQYFTDVSSWLNGTAVDFNAAAATVVNAKNAVKNSGKPFLGPVSWSPSANYSYTPLTSADAVRSAVKAGAGVGKITP</sequence>
<evidence type="ECO:0000256" key="1">
    <source>
        <dbReference type="ARBA" id="ARBA00023239"/>
    </source>
</evidence>
<dbReference type="SMART" id="SM00656">
    <property type="entry name" value="Amb_all"/>
    <property type="match status" value="1"/>
</dbReference>
<dbReference type="SUPFAM" id="SSF51126">
    <property type="entry name" value="Pectin lyase-like"/>
    <property type="match status" value="1"/>
</dbReference>
<evidence type="ECO:0000256" key="2">
    <source>
        <dbReference type="RuleBase" id="RU361173"/>
    </source>
</evidence>
<dbReference type="InterPro" id="IPR011050">
    <property type="entry name" value="Pectin_lyase_fold/virulence"/>
</dbReference>
<dbReference type="Proteomes" id="UP001500547">
    <property type="component" value="Unassembled WGS sequence"/>
</dbReference>
<comment type="subcellular location">
    <subcellularLocation>
        <location evidence="2">Secreted</location>
    </subcellularLocation>
</comment>
<dbReference type="Gene3D" id="2.160.20.10">
    <property type="entry name" value="Single-stranded right-handed beta-helix, Pectin lyase-like"/>
    <property type="match status" value="1"/>
</dbReference>
<evidence type="ECO:0000313" key="4">
    <source>
        <dbReference type="EMBL" id="GAA5158907.1"/>
    </source>
</evidence>
<dbReference type="PANTHER" id="PTHR31683:SF18">
    <property type="entry name" value="PECTATE LYASE 21-RELATED"/>
    <property type="match status" value="1"/>
</dbReference>
<keyword evidence="2" id="KW-0624">Polysaccharide degradation</keyword>
<keyword evidence="5" id="KW-1185">Reference proteome</keyword>
<name>A0ABP9QA56_9RHOO</name>
<feature type="domain" description="Pectate lyase" evidence="3">
    <location>
        <begin position="43"/>
        <end position="285"/>
    </location>
</feature>